<dbReference type="Pfam" id="PF00400">
    <property type="entry name" value="WD40"/>
    <property type="match status" value="1"/>
</dbReference>
<accession>W6V9M0</accession>
<dbReference type="PANTHER" id="PTHR22845">
    <property type="entry name" value="APOPTOTIC PROTEASE-ACTIVATING FACTOR 1"/>
    <property type="match status" value="1"/>
</dbReference>
<dbReference type="InterPro" id="IPR011029">
    <property type="entry name" value="DEATH-like_dom_sf"/>
</dbReference>
<dbReference type="Gene3D" id="1.10.10.10">
    <property type="entry name" value="Winged helix-like DNA-binding domain superfamily/Winged helix DNA-binding domain"/>
    <property type="match status" value="1"/>
</dbReference>
<dbReference type="STRING" id="6210.W6V9M0"/>
<name>W6V9M0_ECHGR</name>
<evidence type="ECO:0000256" key="1">
    <source>
        <dbReference type="ARBA" id="ARBA00022737"/>
    </source>
</evidence>
<proteinExistence type="predicted"/>
<dbReference type="Pfam" id="PF00619">
    <property type="entry name" value="CARD"/>
    <property type="match status" value="1"/>
</dbReference>
<dbReference type="RefSeq" id="XP_024354545.1">
    <property type="nucleotide sequence ID" value="XM_024491089.1"/>
</dbReference>
<dbReference type="OrthoDB" id="1357022at2759"/>
<dbReference type="SUPFAM" id="SSF52540">
    <property type="entry name" value="P-loop containing nucleoside triphosphate hydrolases"/>
    <property type="match status" value="1"/>
</dbReference>
<evidence type="ECO:0000256" key="2">
    <source>
        <dbReference type="SAM" id="MobiDB-lite"/>
    </source>
</evidence>
<evidence type="ECO:0000313" key="4">
    <source>
        <dbReference type="EMBL" id="EUB63349.1"/>
    </source>
</evidence>
<dbReference type="Gene3D" id="1.25.40.370">
    <property type="match status" value="1"/>
</dbReference>
<dbReference type="GO" id="GO:0008233">
    <property type="term" value="F:peptidase activity"/>
    <property type="evidence" value="ECO:0007669"/>
    <property type="project" value="UniProtKB-KW"/>
</dbReference>
<dbReference type="Gene3D" id="1.10.533.10">
    <property type="entry name" value="Death Domain, Fas"/>
    <property type="match status" value="1"/>
</dbReference>
<dbReference type="InterPro" id="IPR001680">
    <property type="entry name" value="WD40_rpt"/>
</dbReference>
<dbReference type="SMART" id="SM00320">
    <property type="entry name" value="WD40"/>
    <property type="match status" value="6"/>
</dbReference>
<dbReference type="SMART" id="SM00114">
    <property type="entry name" value="CARD"/>
    <property type="match status" value="1"/>
</dbReference>
<dbReference type="InterPro" id="IPR041452">
    <property type="entry name" value="APAF1_C"/>
</dbReference>
<dbReference type="GO" id="GO:0006508">
    <property type="term" value="P:proteolysis"/>
    <property type="evidence" value="ECO:0007669"/>
    <property type="project" value="UniProtKB-KW"/>
</dbReference>
<reference evidence="4 5" key="1">
    <citation type="journal article" date="2013" name="Nat. Genet.">
        <title>The genome of the hydatid tapeworm Echinococcus granulosus.</title>
        <authorList>
            <person name="Zheng H."/>
            <person name="Zhang W."/>
            <person name="Zhang L."/>
            <person name="Zhang Z."/>
            <person name="Li J."/>
            <person name="Lu G."/>
            <person name="Zhu Y."/>
            <person name="Wang Y."/>
            <person name="Huang Y."/>
            <person name="Liu J."/>
            <person name="Kang H."/>
            <person name="Chen J."/>
            <person name="Wang L."/>
            <person name="Chen A."/>
            <person name="Yu S."/>
            <person name="Gao Z."/>
            <person name="Jin L."/>
            <person name="Gu W."/>
            <person name="Wang Z."/>
            <person name="Zhao L."/>
            <person name="Shi B."/>
            <person name="Wen H."/>
            <person name="Lin R."/>
            <person name="Jones M.K."/>
            <person name="Brejova B."/>
            <person name="Vinar T."/>
            <person name="Zhao G."/>
            <person name="McManus D.P."/>
            <person name="Chen Z."/>
            <person name="Zhou Y."/>
            <person name="Wang S."/>
        </authorList>
    </citation>
    <scope>NUCLEOTIDE SEQUENCE [LARGE SCALE GENOMIC DNA]</scope>
</reference>
<dbReference type="Pfam" id="PF17908">
    <property type="entry name" value="APAF1_C"/>
    <property type="match status" value="1"/>
</dbReference>
<organism evidence="4 5">
    <name type="scientific">Echinococcus granulosus</name>
    <name type="common">Hydatid tapeworm</name>
    <dbReference type="NCBI Taxonomy" id="6210"/>
    <lineage>
        <taxon>Eukaryota</taxon>
        <taxon>Metazoa</taxon>
        <taxon>Spiralia</taxon>
        <taxon>Lophotrochozoa</taxon>
        <taxon>Platyhelminthes</taxon>
        <taxon>Cestoda</taxon>
        <taxon>Eucestoda</taxon>
        <taxon>Cyclophyllidea</taxon>
        <taxon>Taeniidae</taxon>
        <taxon>Echinococcus</taxon>
        <taxon>Echinococcus granulosus group</taxon>
    </lineage>
</organism>
<dbReference type="InterPro" id="IPR036388">
    <property type="entry name" value="WH-like_DNA-bd_sf"/>
</dbReference>
<feature type="region of interest" description="Disordered" evidence="2">
    <location>
        <begin position="1596"/>
        <end position="1615"/>
    </location>
</feature>
<dbReference type="GO" id="GO:0005829">
    <property type="term" value="C:cytosol"/>
    <property type="evidence" value="ECO:0007669"/>
    <property type="project" value="UniProtKB-ARBA"/>
</dbReference>
<feature type="region of interest" description="Disordered" evidence="2">
    <location>
        <begin position="653"/>
        <end position="683"/>
    </location>
</feature>
<dbReference type="PROSITE" id="PS50209">
    <property type="entry name" value="CARD"/>
    <property type="match status" value="1"/>
</dbReference>
<dbReference type="Proteomes" id="UP000019149">
    <property type="component" value="Unassembled WGS sequence"/>
</dbReference>
<dbReference type="InterPro" id="IPR015943">
    <property type="entry name" value="WD40/YVTN_repeat-like_dom_sf"/>
</dbReference>
<protein>
    <submittedName>
        <fullName evidence="4">Apoptotic protease-activating factor</fullName>
    </submittedName>
</protein>
<feature type="compositionally biased region" description="Gly residues" evidence="2">
    <location>
        <begin position="663"/>
        <end position="674"/>
    </location>
</feature>
<dbReference type="PANTHER" id="PTHR22845:SF5">
    <property type="entry name" value="APOPTOTIC PROTEASE-ACTIVATING FACTOR 1"/>
    <property type="match status" value="1"/>
</dbReference>
<feature type="domain" description="CARD" evidence="3">
    <location>
        <begin position="1"/>
        <end position="90"/>
    </location>
</feature>
<dbReference type="GO" id="GO:0042981">
    <property type="term" value="P:regulation of apoptotic process"/>
    <property type="evidence" value="ECO:0007669"/>
    <property type="project" value="InterPro"/>
</dbReference>
<dbReference type="InterPro" id="IPR027417">
    <property type="entry name" value="P-loop_NTPase"/>
</dbReference>
<evidence type="ECO:0000259" key="3">
    <source>
        <dbReference type="PROSITE" id="PS50209"/>
    </source>
</evidence>
<dbReference type="SUPFAM" id="SSF50978">
    <property type="entry name" value="WD40 repeat-like"/>
    <property type="match status" value="1"/>
</dbReference>
<dbReference type="Gene3D" id="3.40.50.300">
    <property type="entry name" value="P-loop containing nucleotide triphosphate hydrolases"/>
    <property type="match status" value="1"/>
</dbReference>
<dbReference type="KEGG" id="egl:EGR_01840"/>
<keyword evidence="5" id="KW-1185">Reference proteome</keyword>
<keyword evidence="1" id="KW-0677">Repeat</keyword>
<sequence>MDENKLSALKRCYPTFVQSLNTAEIIDHLIGGEHISRDEYERISAKITTMDKARTFLEFLFGKSNEAFKCFQDALLQEQPFLAKTLEEQLEKVSFSKPTAYINRPQTIAKLTDGFRWLGGKFRPISLLVRQDGSLDNDAASHSDIPTNAWFLVYGPPGQGKSVMTAAVLRQNRQLLTDTFSGGVVWLRVGEKRGVEQTQQVIDVLSALIEHVASLPSQGRCIRQGSEDKREEPYRGCEGDVSKMTSLLHKLLIARQYRRSEVLDTHSVSPASLLLIVLDDVWDDCVVSALGTLPAAFVVTSRDMNILQRVLTPVKMVGIFDTYEKESVEADMDDGEVASLIATRASISRDCLANAGGVYAELPALCRGSPLAASLLGGLLASPTFELARYLGPRGFRSATNDVIIDWSKVNFPSWYTYESLDEVSLSFPSSIIRCTPIRIDLAVSASLNRLPKVELERYRQFVIFEDNCSLTEDVYEIYWSCTKEEAVDTLQRLHRFSLVQCRRDDGSGRNFFSVPNLQLDLLRTTVPTRRQQICHCQFVDNYKARFGGQWNQLADFKLIHTYFCRSVGEHMLKAGRLNGLIDLLTDLQFICARLLVLGSSAVLADFRRYRPVFQRVGRITDWHMYLHFLQTTAYQLINPDRLVRELHRRARSPTRPGSLCDVGGGGGGGSNGGEGRHSAMQSMTPDALGMGSGGAGGGCGGSCGSHYHFCHHSSPSPPTFRRNDTGERQRCIARLPHKDLMVKGLDLLQLGLMFPRDNAVFQQSLNILKAVDAAACKASVPPPPKYYWYWSNSNSADSELVWATRTGKDRITAIAHEVDYSSLPPSLRRRAKPSGDRSINRRFLGTSDGRIIILDVTSGYEVAVHQVHRPSVAVMAISLLPGNQSCLSCGADGRMIVSNLPPLDAFLKSPSVGGSFNRSSMVSDMGVTDLDESYFTTIDVDDDGEVNDDAFFDVSAEMGNPSSLSPPSSLAPPMLADVGVPDDRGVAPRSSSPVLQEDEFPIYTVAPTVLANLPSSFEIRRNTQVASSLPSRQTVDSNTPDDETVVQQCIALSPLGTCLLFSDSPGSSSPTTAAAVNEMTLKRRQMHENFLQVPLSLADQKPISLTIYSILAQSQAKFTLVKSRELLLPAQRGERPTQVTVATASISFDDSLLIASLSNGRLWIFSLDEIGWVACIASSIPLKANPLYSALMSARTPRPERSPLDTNTSYCDPKLVDFALTDGKVAKVCIFIHWPNQTRAPINPGGWIPPDNPLVAASIDNLVLVWAFENKLPGSVEDLQNPETIVTASRAQFCLPCPPSTTITTLDSQPFGNFCLIAAGLTSGRAVIWSLPERCKIFDVCAHGTSVTSVRLSPYGFCRSPAATPTTSPAGTSHTFDLVAVTTAAEDGVVKAWEFHWPSPKEPQSTNMSPILSGECSPSRQRRGWLEQSVNVEAFVREQPFPLWADVYSVVFGVRGEFYAIGRIKASCSLQLLFRSAQATGLGIEGDCQSFHCVELSLTCHRRRPVQNQLLPPVVATGSGEQAAAATAVTTTSAFQAVNRIVKHSPVPSCAAFSNDMRLLVVGFENGTVQVLQMNCPKDPLRGFKPYRNFSVSSRNSLSEAGGGDCGRGNSRPRVASRDLPLDIVSTAVKITHLSLWTPPVDFEEPELELVVAVATAGGTVHVWEVMHAIAPEGEERDRIAHAKVVPMKQWVRMHLPVSTSAVPSISTPTFSPLPFVEAEATNQPVVWFRFFANLELLQKCTEWRARLAWLSAGRDGLVCGRSLADDQWALDLVAHKSAEITDADVDPDGRWIAIAATDGTVCVWCLCTERKVFEGSHKPLTVRCVKFRPVATTTEMGTEVLLASGDAAGNLRVWRLTTPKWSCAVLVAQVALDPGKSDPPFLRVQFRYKAKISLDDQLLTDCKISHRVIRIIYIFWNYNRSLIGPELDLADAQVHFLQDFLAEDLKGGDRSVIAARSAISSNAAGCGGSGFVCLAWSADGGTLAGLSDRLCSWRLITRANTSGAVGGGFHQVLDRSRVVRVFDTTDRRNRLFVSCASPGSPYLPSTFIVLEVHSGICFVFDPIEMIAPSTSNTVGDGGSVAAAGVSPPAATSATAPVSAIVSDVTSMLNKPY</sequence>
<dbReference type="SUPFAM" id="SSF101898">
    <property type="entry name" value="NHL repeat"/>
    <property type="match status" value="1"/>
</dbReference>
<dbReference type="CDD" id="cd01671">
    <property type="entry name" value="CARD"/>
    <property type="match status" value="1"/>
</dbReference>
<dbReference type="Gene3D" id="2.130.10.10">
    <property type="entry name" value="YVTN repeat-like/Quinoprotein amine dehydrogenase"/>
    <property type="match status" value="2"/>
</dbReference>
<dbReference type="InterPro" id="IPR036322">
    <property type="entry name" value="WD40_repeat_dom_sf"/>
</dbReference>
<keyword evidence="4" id="KW-0378">Hydrolase</keyword>
<dbReference type="CTD" id="36337555"/>
<dbReference type="GeneID" id="36337555"/>
<comment type="caution">
    <text evidence="4">The sequence shown here is derived from an EMBL/GenBank/DDBJ whole genome shotgun (WGS) entry which is preliminary data.</text>
</comment>
<keyword evidence="4" id="KW-0645">Protease</keyword>
<dbReference type="EMBL" id="APAU02000007">
    <property type="protein sequence ID" value="EUB63349.1"/>
    <property type="molecule type" value="Genomic_DNA"/>
</dbReference>
<dbReference type="OMA" id="QFICARL"/>
<evidence type="ECO:0000313" key="5">
    <source>
        <dbReference type="Proteomes" id="UP000019149"/>
    </source>
</evidence>
<dbReference type="SUPFAM" id="SSF47986">
    <property type="entry name" value="DEATH domain"/>
    <property type="match status" value="1"/>
</dbReference>
<dbReference type="InterPro" id="IPR001315">
    <property type="entry name" value="CARD"/>
</dbReference>
<gene>
    <name evidence="4" type="ORF">EGR_01840</name>
</gene>